<evidence type="ECO:0000259" key="6">
    <source>
        <dbReference type="PROSITE" id="PS51898"/>
    </source>
</evidence>
<feature type="region of interest" description="Disordered" evidence="5">
    <location>
        <begin position="162"/>
        <end position="182"/>
    </location>
</feature>
<dbReference type="Pfam" id="PF00589">
    <property type="entry name" value="Phage_integrase"/>
    <property type="match status" value="1"/>
</dbReference>
<comment type="caution">
    <text evidence="7">The sequence shown here is derived from an EMBL/GenBank/DDBJ whole genome shotgun (WGS) entry which is preliminary data.</text>
</comment>
<feature type="domain" description="Tyr recombinase" evidence="6">
    <location>
        <begin position="185"/>
        <end position="409"/>
    </location>
</feature>
<dbReference type="SUPFAM" id="SSF56349">
    <property type="entry name" value="DNA breaking-rejoining enzymes"/>
    <property type="match status" value="1"/>
</dbReference>
<dbReference type="RefSeq" id="WP_273638231.1">
    <property type="nucleotide sequence ID" value="NZ_JAQQXP010000001.1"/>
</dbReference>
<evidence type="ECO:0000256" key="3">
    <source>
        <dbReference type="ARBA" id="ARBA00023125"/>
    </source>
</evidence>
<keyword evidence="8" id="KW-1185">Reference proteome</keyword>
<evidence type="ECO:0000313" key="8">
    <source>
        <dbReference type="Proteomes" id="UP001218788"/>
    </source>
</evidence>
<name>A0ABT5KY58_9ALTE</name>
<evidence type="ECO:0000256" key="2">
    <source>
        <dbReference type="ARBA" id="ARBA00022908"/>
    </source>
</evidence>
<comment type="similarity">
    <text evidence="1">Belongs to the 'phage' integrase family.</text>
</comment>
<keyword evidence="3" id="KW-0238">DNA-binding</keyword>
<gene>
    <name evidence="7" type="ORF">OIK42_02915</name>
</gene>
<dbReference type="PROSITE" id="PS51898">
    <property type="entry name" value="TYR_RECOMBINASE"/>
    <property type="match status" value="1"/>
</dbReference>
<dbReference type="EMBL" id="JAQQXP010000001">
    <property type="protein sequence ID" value="MDC8829707.1"/>
    <property type="molecule type" value="Genomic_DNA"/>
</dbReference>
<dbReference type="PANTHER" id="PTHR30349">
    <property type="entry name" value="PHAGE INTEGRASE-RELATED"/>
    <property type="match status" value="1"/>
</dbReference>
<evidence type="ECO:0000256" key="1">
    <source>
        <dbReference type="ARBA" id="ARBA00008857"/>
    </source>
</evidence>
<evidence type="ECO:0000256" key="4">
    <source>
        <dbReference type="ARBA" id="ARBA00023172"/>
    </source>
</evidence>
<evidence type="ECO:0000313" key="7">
    <source>
        <dbReference type="EMBL" id="MDC8829707.1"/>
    </source>
</evidence>
<keyword evidence="4" id="KW-0233">DNA recombination</keyword>
<dbReference type="Gene3D" id="1.10.443.10">
    <property type="entry name" value="Intergrase catalytic core"/>
    <property type="match status" value="1"/>
</dbReference>
<accession>A0ABT5KY58</accession>
<protein>
    <submittedName>
        <fullName evidence="7">Site-specific integrase</fullName>
    </submittedName>
</protein>
<dbReference type="Proteomes" id="UP001218788">
    <property type="component" value="Unassembled WGS sequence"/>
</dbReference>
<keyword evidence="2" id="KW-0229">DNA integration</keyword>
<sequence>MKIKRVRMNDGESYCILLNEDNFPLPYQNLFLTQQRRNAGASSSSCYIALEHLRFLEEVCDMMSIDLVQRCLKGDFLSEEELETISLWAGRTVEALRNHIKALKKKTVKTKRPENKKLESARATIVTKHDDSVLPSTQYNRMTTFAEYIGWLERKLNRAASSNSEELLKRKRPPKLSMPDEFNPSRFKSLSKHQMARVLDVVRPDSPDNPWNNVGLCYRNQLIVNLLEATGIRRGELLRLRISDIKRHASKGHGAIVVRKKTDSDDDRIDRPEAKTLGRVVPLDKRLLNLIDDYVVKYRANVRGAEKIDYLLVTHNHRVRYNQALSKAAINKVCRELAGAVGFKVHPHAFRHSWNDRFSENADARIKKGHTTPEKSEMDRRKLMGWTASSSMARWYSKRFEERRAMETGLSLQKKNSEAIERVIGVHDDDIECSGVRK</sequence>
<dbReference type="CDD" id="cd00397">
    <property type="entry name" value="DNA_BRE_C"/>
    <property type="match status" value="1"/>
</dbReference>
<dbReference type="InterPro" id="IPR013762">
    <property type="entry name" value="Integrase-like_cat_sf"/>
</dbReference>
<dbReference type="PANTHER" id="PTHR30349:SF41">
    <property type="entry name" value="INTEGRASE_RECOMBINASE PROTEIN MJ0367-RELATED"/>
    <property type="match status" value="1"/>
</dbReference>
<evidence type="ECO:0000256" key="5">
    <source>
        <dbReference type="SAM" id="MobiDB-lite"/>
    </source>
</evidence>
<dbReference type="InterPro" id="IPR050090">
    <property type="entry name" value="Tyrosine_recombinase_XerCD"/>
</dbReference>
<proteinExistence type="inferred from homology"/>
<organism evidence="7 8">
    <name type="scientific">Alteromonas gilva</name>
    <dbReference type="NCBI Taxonomy" id="2987522"/>
    <lineage>
        <taxon>Bacteria</taxon>
        <taxon>Pseudomonadati</taxon>
        <taxon>Pseudomonadota</taxon>
        <taxon>Gammaproteobacteria</taxon>
        <taxon>Alteromonadales</taxon>
        <taxon>Alteromonadaceae</taxon>
        <taxon>Alteromonas/Salinimonas group</taxon>
        <taxon>Alteromonas</taxon>
    </lineage>
</organism>
<dbReference type="InterPro" id="IPR002104">
    <property type="entry name" value="Integrase_catalytic"/>
</dbReference>
<reference evidence="7 8" key="1">
    <citation type="submission" date="2022-10" db="EMBL/GenBank/DDBJ databases">
        <title>Alteromonas sp. chi3 Genome sequencing.</title>
        <authorList>
            <person name="Park S."/>
        </authorList>
    </citation>
    <scope>NUCLEOTIDE SEQUENCE [LARGE SCALE GENOMIC DNA]</scope>
    <source>
        <strain evidence="8">chi3</strain>
    </source>
</reference>
<dbReference type="InterPro" id="IPR011010">
    <property type="entry name" value="DNA_brk_join_enz"/>
</dbReference>